<comment type="caution">
    <text evidence="2">The sequence shown here is derived from an EMBL/GenBank/DDBJ whole genome shotgun (WGS) entry which is preliminary data.</text>
</comment>
<feature type="region of interest" description="Disordered" evidence="1">
    <location>
        <begin position="1"/>
        <end position="29"/>
    </location>
</feature>
<accession>A0A365PA59</accession>
<organism evidence="2 3">
    <name type="scientific">Dietzia maris</name>
    <dbReference type="NCBI Taxonomy" id="37915"/>
    <lineage>
        <taxon>Bacteria</taxon>
        <taxon>Bacillati</taxon>
        <taxon>Actinomycetota</taxon>
        <taxon>Actinomycetes</taxon>
        <taxon>Mycobacteriales</taxon>
        <taxon>Dietziaceae</taxon>
        <taxon>Dietzia</taxon>
    </lineage>
</organism>
<dbReference type="AlphaFoldDB" id="A0A365PA59"/>
<gene>
    <name evidence="2" type="ORF">DQ226_08790</name>
</gene>
<evidence type="ECO:0000313" key="3">
    <source>
        <dbReference type="Proteomes" id="UP000252187"/>
    </source>
</evidence>
<sequence>MRCRAPGGPVGGGLGGGGPGGGGPGGGVRLVPAPGGAAVAGPRSVDGVAERLRGLLRDARGVVGSGLVGHNRLRGLGGGRRSPAPGC</sequence>
<dbReference type="EMBL" id="QNTT01000019">
    <property type="protein sequence ID" value="RBA36363.1"/>
    <property type="molecule type" value="Genomic_DNA"/>
</dbReference>
<evidence type="ECO:0000256" key="1">
    <source>
        <dbReference type="SAM" id="MobiDB-lite"/>
    </source>
</evidence>
<name>A0A365PA59_9ACTN</name>
<feature type="compositionally biased region" description="Gly residues" evidence="1">
    <location>
        <begin position="8"/>
        <end position="28"/>
    </location>
</feature>
<dbReference type="Proteomes" id="UP000252187">
    <property type="component" value="Unassembled WGS sequence"/>
</dbReference>
<proteinExistence type="predicted"/>
<reference evidence="2 3" key="1">
    <citation type="submission" date="2018-06" db="EMBL/GenBank/DDBJ databases">
        <title>Whole genome sequencing of four bacterial strains from South Shetland trench revealing bio-synthetic gene clusters.</title>
        <authorList>
            <person name="Abdel-Mageed W.M."/>
            <person name="Lehri B."/>
            <person name="Jarmusch S.A."/>
            <person name="Miranda K."/>
            <person name="Goodfellow M."/>
            <person name="Jaspars M."/>
            <person name="Karlyshev A.V."/>
        </authorList>
    </citation>
    <scope>NUCLEOTIDE SEQUENCE [LARGE SCALE GENOMIC DNA]</scope>
    <source>
        <strain evidence="2 3">SST1</strain>
    </source>
</reference>
<evidence type="ECO:0000313" key="2">
    <source>
        <dbReference type="EMBL" id="RBA36363.1"/>
    </source>
</evidence>
<protein>
    <submittedName>
        <fullName evidence="2">Uncharacterized protein</fullName>
    </submittedName>
</protein>